<dbReference type="Proteomes" id="UP000494256">
    <property type="component" value="Unassembled WGS sequence"/>
</dbReference>
<accession>A0A8S1AC24</accession>
<dbReference type="EMBL" id="CADEBD010000327">
    <property type="protein sequence ID" value="CAB3246380.1"/>
    <property type="molecule type" value="Genomic_DNA"/>
</dbReference>
<dbReference type="InterPro" id="IPR006578">
    <property type="entry name" value="MADF-dom"/>
</dbReference>
<dbReference type="PANTHER" id="PTHR12243">
    <property type="entry name" value="MADF DOMAIN TRANSCRIPTION FACTOR"/>
    <property type="match status" value="1"/>
</dbReference>
<dbReference type="PANTHER" id="PTHR12243:SF67">
    <property type="entry name" value="COREPRESSOR OF PANGOLIN, ISOFORM A-RELATED"/>
    <property type="match status" value="1"/>
</dbReference>
<dbReference type="AlphaFoldDB" id="A0A8S1AC24"/>
<dbReference type="InterPro" id="IPR039353">
    <property type="entry name" value="TF_Adf1"/>
</dbReference>
<evidence type="ECO:0000313" key="3">
    <source>
        <dbReference type="EMBL" id="CAB3246380.1"/>
    </source>
</evidence>
<feature type="compositionally biased region" description="Polar residues" evidence="1">
    <location>
        <begin position="277"/>
        <end position="292"/>
    </location>
</feature>
<sequence length="292" mass="33634">MEKEIKPEELIPLVYERAVLWDKTLNDYKNNNLKLLAWREICTILIPNFENMEEKERQHFGKLVLTKWTNLRNVWIRTNKNDEKTSGSGAKSSKPYVYKEQMDFLRKVARPNPPQESVASRISQPGTEGNTQLSENSQPSTSKKQKTMPPEQHIMDLDVKMSEFLDSRLSQQTDPPILSFFKGILPSVTSFDDDETLELQSGVLSLIQQIKKKRENRLYANNYNYARDSTRRSGYSTQNYNYLSTDESGYSSQNQAVLTPHGSGYARRQTYEEGSPAASTWSESTDLNFSDF</sequence>
<feature type="region of interest" description="Disordered" evidence="1">
    <location>
        <begin position="270"/>
        <end position="292"/>
    </location>
</feature>
<feature type="compositionally biased region" description="Polar residues" evidence="1">
    <location>
        <begin position="115"/>
        <end position="142"/>
    </location>
</feature>
<organism evidence="3 4">
    <name type="scientific">Arctia plantaginis</name>
    <name type="common">Wood tiger moth</name>
    <name type="synonym">Phalaena plantaginis</name>
    <dbReference type="NCBI Taxonomy" id="874455"/>
    <lineage>
        <taxon>Eukaryota</taxon>
        <taxon>Metazoa</taxon>
        <taxon>Ecdysozoa</taxon>
        <taxon>Arthropoda</taxon>
        <taxon>Hexapoda</taxon>
        <taxon>Insecta</taxon>
        <taxon>Pterygota</taxon>
        <taxon>Neoptera</taxon>
        <taxon>Endopterygota</taxon>
        <taxon>Lepidoptera</taxon>
        <taxon>Glossata</taxon>
        <taxon>Ditrysia</taxon>
        <taxon>Noctuoidea</taxon>
        <taxon>Erebidae</taxon>
        <taxon>Arctiinae</taxon>
        <taxon>Arctia</taxon>
    </lineage>
</organism>
<gene>
    <name evidence="3" type="ORF">APLA_LOCUS11496</name>
</gene>
<evidence type="ECO:0000256" key="1">
    <source>
        <dbReference type="SAM" id="MobiDB-lite"/>
    </source>
</evidence>
<evidence type="ECO:0000313" key="4">
    <source>
        <dbReference type="Proteomes" id="UP000494256"/>
    </source>
</evidence>
<dbReference type="PROSITE" id="PS51029">
    <property type="entry name" value="MADF"/>
    <property type="match status" value="1"/>
</dbReference>
<dbReference type="SMART" id="SM00595">
    <property type="entry name" value="MADF"/>
    <property type="match status" value="1"/>
</dbReference>
<reference evidence="3 4" key="1">
    <citation type="submission" date="2020-04" db="EMBL/GenBank/DDBJ databases">
        <authorList>
            <person name="Wallbank WR R."/>
            <person name="Pardo Diaz C."/>
            <person name="Kozak K."/>
            <person name="Martin S."/>
            <person name="Jiggins C."/>
            <person name="Moest M."/>
            <person name="Warren A I."/>
            <person name="Byers J.R.P. K."/>
            <person name="Montejo-Kovacevich G."/>
            <person name="Yen C E."/>
        </authorList>
    </citation>
    <scope>NUCLEOTIDE SEQUENCE [LARGE SCALE GENOMIC DNA]</scope>
</reference>
<evidence type="ECO:0000259" key="2">
    <source>
        <dbReference type="PROSITE" id="PS51029"/>
    </source>
</evidence>
<dbReference type="Pfam" id="PF10545">
    <property type="entry name" value="MADF_DNA_bdg"/>
    <property type="match status" value="1"/>
</dbReference>
<feature type="domain" description="MADF" evidence="2">
    <location>
        <begin position="9"/>
        <end position="110"/>
    </location>
</feature>
<feature type="region of interest" description="Disordered" evidence="1">
    <location>
        <begin position="110"/>
        <end position="149"/>
    </location>
</feature>
<protein>
    <recommendedName>
        <fullName evidence="2">MADF domain-containing protein</fullName>
    </recommendedName>
</protein>
<name>A0A8S1AC24_ARCPL</name>
<comment type="caution">
    <text evidence="3">The sequence shown here is derived from an EMBL/GenBank/DDBJ whole genome shotgun (WGS) entry which is preliminary data.</text>
</comment>
<proteinExistence type="predicted"/>
<dbReference type="OrthoDB" id="5912413at2759"/>